<dbReference type="SMART" id="SM00701">
    <property type="entry name" value="PGRP"/>
    <property type="match status" value="1"/>
</dbReference>
<sequence length="455" mass="50427">MKQQLNYIIGVLNLLLVSFLTLSFTARAQSGNQDRISTLTFSAQAKSYEPDFQFTAFLLESEHPINFKEFSILAGDDTIRLSENGHAPDDVFQSNLVHFNGLQSNLRFIDVGNETANIILINGAGGVQHKAKPSKRDSICELADVIPQSEWRAGLAAPNYNRSFTEVENIIVHHSAGSNNATDFVQVVRDIYIYHTESNGWSDIGYNYLIDPEGSIYAGRDPADGEQDKVRGAHFCASNSGTMGICLMGNYQEIQPTDTTYGALKNLLSWKISKEDQLSATGIHPHPLNNNLPQIAGHRDGCSTLCPGQFVYDQLPTIREQVEAIVMSCGNTDSSDNPDEPDDPDNPDDNDSTDTDPIVIDIDLDEKEPQPNYTLYPNPLGKSYSLNVALDEEEQTAIDEVLVLSNSGNRVGFVSITQYKTYWKIYLPTTLEAGIYFITFIKGDEKVTKKFVIGF</sequence>
<dbReference type="InterPro" id="IPR015510">
    <property type="entry name" value="PGRP"/>
</dbReference>
<feature type="region of interest" description="Disordered" evidence="2">
    <location>
        <begin position="329"/>
        <end position="357"/>
    </location>
</feature>
<evidence type="ECO:0000256" key="1">
    <source>
        <dbReference type="ARBA" id="ARBA00007553"/>
    </source>
</evidence>
<protein>
    <submittedName>
        <fullName evidence="4">N-acetylmuramoyl-L-alanine amidase</fullName>
    </submittedName>
</protein>
<dbReference type="Pfam" id="PF01510">
    <property type="entry name" value="Amidase_2"/>
    <property type="match status" value="1"/>
</dbReference>
<accession>A0A937ALN8</accession>
<dbReference type="NCBIfam" id="TIGR04183">
    <property type="entry name" value="Por_Secre_tail"/>
    <property type="match status" value="1"/>
</dbReference>
<evidence type="ECO:0000259" key="3">
    <source>
        <dbReference type="SMART" id="SM00701"/>
    </source>
</evidence>
<dbReference type="InterPro" id="IPR002502">
    <property type="entry name" value="Amidase_domain"/>
</dbReference>
<comment type="similarity">
    <text evidence="1">Belongs to the N-acetylmuramoyl-L-alanine amidase 2 family.</text>
</comment>
<dbReference type="SUPFAM" id="SSF55846">
    <property type="entry name" value="N-acetylmuramoyl-L-alanine amidase-like"/>
    <property type="match status" value="1"/>
</dbReference>
<evidence type="ECO:0000313" key="4">
    <source>
        <dbReference type="EMBL" id="MBL0764982.1"/>
    </source>
</evidence>
<dbReference type="InterPro" id="IPR026444">
    <property type="entry name" value="Secre_tail"/>
</dbReference>
<dbReference type="PANTHER" id="PTHR11022:SF41">
    <property type="entry name" value="PEPTIDOGLYCAN-RECOGNITION PROTEIN LC-RELATED"/>
    <property type="match status" value="1"/>
</dbReference>
<dbReference type="Proteomes" id="UP000642920">
    <property type="component" value="Unassembled WGS sequence"/>
</dbReference>
<evidence type="ECO:0000256" key="2">
    <source>
        <dbReference type="SAM" id="MobiDB-lite"/>
    </source>
</evidence>
<dbReference type="GO" id="GO:0009253">
    <property type="term" value="P:peptidoglycan catabolic process"/>
    <property type="evidence" value="ECO:0007669"/>
    <property type="project" value="InterPro"/>
</dbReference>
<reference evidence="4" key="1">
    <citation type="submission" date="2021-01" db="EMBL/GenBank/DDBJ databases">
        <title>Marivirga sp. nov., isolated from intertidal surface sediments.</title>
        <authorList>
            <person name="Zhang M."/>
        </authorList>
    </citation>
    <scope>NUCLEOTIDE SEQUENCE</scope>
    <source>
        <strain evidence="4">SM1354</strain>
    </source>
</reference>
<feature type="domain" description="Peptidoglycan recognition protein family" evidence="3">
    <location>
        <begin position="143"/>
        <end position="282"/>
    </location>
</feature>
<dbReference type="GO" id="GO:0008270">
    <property type="term" value="F:zinc ion binding"/>
    <property type="evidence" value="ECO:0007669"/>
    <property type="project" value="InterPro"/>
</dbReference>
<organism evidence="4 5">
    <name type="scientific">Marivirga atlantica</name>
    <dbReference type="NCBI Taxonomy" id="1548457"/>
    <lineage>
        <taxon>Bacteria</taxon>
        <taxon>Pseudomonadati</taxon>
        <taxon>Bacteroidota</taxon>
        <taxon>Cytophagia</taxon>
        <taxon>Cytophagales</taxon>
        <taxon>Marivirgaceae</taxon>
        <taxon>Marivirga</taxon>
    </lineage>
</organism>
<evidence type="ECO:0000313" key="5">
    <source>
        <dbReference type="Proteomes" id="UP000642920"/>
    </source>
</evidence>
<keyword evidence="5" id="KW-1185">Reference proteome</keyword>
<dbReference type="EMBL" id="JAERQG010000001">
    <property type="protein sequence ID" value="MBL0764982.1"/>
    <property type="molecule type" value="Genomic_DNA"/>
</dbReference>
<feature type="compositionally biased region" description="Acidic residues" evidence="2">
    <location>
        <begin position="336"/>
        <end position="354"/>
    </location>
</feature>
<dbReference type="InterPro" id="IPR006619">
    <property type="entry name" value="PGRP_domain_met/bac"/>
</dbReference>
<proteinExistence type="inferred from homology"/>
<dbReference type="Gene3D" id="3.40.80.10">
    <property type="entry name" value="Peptidoglycan recognition protein-like"/>
    <property type="match status" value="1"/>
</dbReference>
<name>A0A937ALN8_9BACT</name>
<comment type="caution">
    <text evidence="4">The sequence shown here is derived from an EMBL/GenBank/DDBJ whole genome shotgun (WGS) entry which is preliminary data.</text>
</comment>
<gene>
    <name evidence="4" type="ORF">JKP34_06945</name>
</gene>
<dbReference type="CDD" id="cd06583">
    <property type="entry name" value="PGRP"/>
    <property type="match status" value="1"/>
</dbReference>
<dbReference type="GO" id="GO:0008745">
    <property type="term" value="F:N-acetylmuramoyl-L-alanine amidase activity"/>
    <property type="evidence" value="ECO:0007669"/>
    <property type="project" value="InterPro"/>
</dbReference>
<dbReference type="PANTHER" id="PTHR11022">
    <property type="entry name" value="PEPTIDOGLYCAN RECOGNITION PROTEIN"/>
    <property type="match status" value="1"/>
</dbReference>
<dbReference type="RefSeq" id="WP_201919063.1">
    <property type="nucleotide sequence ID" value="NZ_JAERQG010000001.1"/>
</dbReference>
<dbReference type="AlphaFoldDB" id="A0A937ALN8"/>
<dbReference type="InterPro" id="IPR036505">
    <property type="entry name" value="Amidase/PGRP_sf"/>
</dbReference>